<gene>
    <name evidence="1" type="ORF">F0145_09665</name>
</gene>
<evidence type="ECO:0000313" key="1">
    <source>
        <dbReference type="EMBL" id="KAA5547572.1"/>
    </source>
</evidence>
<comment type="caution">
    <text evidence="1">The sequence shown here is derived from an EMBL/GenBank/DDBJ whole genome shotgun (WGS) entry which is preliminary data.</text>
</comment>
<proteinExistence type="predicted"/>
<evidence type="ECO:0000313" key="2">
    <source>
        <dbReference type="Proteomes" id="UP000323426"/>
    </source>
</evidence>
<organism evidence="1 2">
    <name type="scientific">Adhaeribacter rhizoryzae</name>
    <dbReference type="NCBI Taxonomy" id="2607907"/>
    <lineage>
        <taxon>Bacteria</taxon>
        <taxon>Pseudomonadati</taxon>
        <taxon>Bacteroidota</taxon>
        <taxon>Cytophagia</taxon>
        <taxon>Cytophagales</taxon>
        <taxon>Hymenobacteraceae</taxon>
        <taxon>Adhaeribacter</taxon>
    </lineage>
</organism>
<accession>A0A5M6DMS6</accession>
<dbReference type="EMBL" id="VWSF01000005">
    <property type="protein sequence ID" value="KAA5547572.1"/>
    <property type="molecule type" value="Genomic_DNA"/>
</dbReference>
<protein>
    <submittedName>
        <fullName evidence="1">Uncharacterized protein</fullName>
    </submittedName>
</protein>
<sequence>MAKVSFPQSEEIFRTAAGVVYQCNRNNCLWLEFAGGVSSFKIHELLQLKKKVEQIDVAEMASNTARTADVVILNIHRSERIFVLTLTDVLNLRELLQGTKVMLNLNSIIHDCLHAMAV</sequence>
<reference evidence="1 2" key="1">
    <citation type="submission" date="2019-09" db="EMBL/GenBank/DDBJ databases">
        <title>Genome sequence and assembly of Adhaeribacter sp.</title>
        <authorList>
            <person name="Chhetri G."/>
        </authorList>
    </citation>
    <scope>NUCLEOTIDE SEQUENCE [LARGE SCALE GENOMIC DNA]</scope>
    <source>
        <strain evidence="1 2">DK36</strain>
    </source>
</reference>
<dbReference type="AlphaFoldDB" id="A0A5M6DMS6"/>
<keyword evidence="2" id="KW-1185">Reference proteome</keyword>
<dbReference type="RefSeq" id="WP_150088194.1">
    <property type="nucleotide sequence ID" value="NZ_VWSF01000005.1"/>
</dbReference>
<name>A0A5M6DMS6_9BACT</name>
<dbReference type="Proteomes" id="UP000323426">
    <property type="component" value="Unassembled WGS sequence"/>
</dbReference>